<name>A0A938Y728_9ACTN</name>
<evidence type="ECO:0000256" key="4">
    <source>
        <dbReference type="ARBA" id="ARBA00022964"/>
    </source>
</evidence>
<evidence type="ECO:0000256" key="8">
    <source>
        <dbReference type="ARBA" id="ARBA00050412"/>
    </source>
</evidence>
<dbReference type="SUPFAM" id="SSF140959">
    <property type="entry name" value="Indolic compounds 2,3-dioxygenase-like"/>
    <property type="match status" value="1"/>
</dbReference>
<dbReference type="EC" id="1.13.11.11" evidence="9"/>
<evidence type="ECO:0000313" key="11">
    <source>
        <dbReference type="Proteomes" id="UP000663791"/>
    </source>
</evidence>
<sequence length="274" mass="30925">MSEQQPIPSAPDAVPHPALTYSSYLALDEVLAAQRPRSEEHDELLFIVIHQVYELWFKQMLHELAGLQEHLEEGDTARSLHTLGRVLAILKVAVAQVDVLETMTPRQFTSFRGRLDASSGFQSEQFRELEATLGRRDPSVFEHYPAGSPGRARIEAAMSRRSVFDSFLRYVTTQGHPVPAEAVERDVRQPWPGSEQVQEVLLAVYDADGGAAQVAERLVDLDEGLQEWRYRHVKMVERTIGTRPGTGGSSGAQYLWQTVTQKLFEDLWAIRSRM</sequence>
<evidence type="ECO:0000256" key="9">
    <source>
        <dbReference type="HAMAP-Rule" id="MF_01972"/>
    </source>
</evidence>
<reference evidence="10" key="1">
    <citation type="submission" date="2021-01" db="EMBL/GenBank/DDBJ databases">
        <title>Novel species in genus Nocardioides.</title>
        <authorList>
            <person name="Zhang G."/>
        </authorList>
    </citation>
    <scope>NUCLEOTIDE SEQUENCE</scope>
    <source>
        <strain evidence="10">Zg-536</strain>
    </source>
</reference>
<evidence type="ECO:0000256" key="1">
    <source>
        <dbReference type="ARBA" id="ARBA00011881"/>
    </source>
</evidence>
<dbReference type="GO" id="GO:0046872">
    <property type="term" value="F:metal ion binding"/>
    <property type="evidence" value="ECO:0007669"/>
    <property type="project" value="UniProtKB-KW"/>
</dbReference>
<dbReference type="FunFam" id="1.20.58.480:FF:000001">
    <property type="entry name" value="Tryptophan 2,3-dioxygenase"/>
    <property type="match status" value="1"/>
</dbReference>
<dbReference type="PANTHER" id="PTHR10138">
    <property type="entry name" value="TRYPTOPHAN 2,3-DIOXYGENASE"/>
    <property type="match status" value="1"/>
</dbReference>
<protein>
    <recommendedName>
        <fullName evidence="9">Tryptophan 2,3-dioxygenase</fullName>
        <shortName evidence="9">TDO</shortName>
        <ecNumber evidence="9">1.13.11.11</ecNumber>
    </recommendedName>
    <alternativeName>
        <fullName evidence="9">Tryptamin 2,3-dioxygenase</fullName>
    </alternativeName>
    <alternativeName>
        <fullName evidence="9">Tryptophan oxygenase</fullName>
        <shortName evidence="9">TO</shortName>
        <shortName evidence="9">TRPO</shortName>
    </alternativeName>
    <alternativeName>
        <fullName evidence="9">Tryptophan pyrrolase</fullName>
    </alternativeName>
    <alternativeName>
        <fullName evidence="9">Tryptophanase</fullName>
    </alternativeName>
</protein>
<keyword evidence="3 9" id="KW-0479">Metal-binding</keyword>
<dbReference type="Pfam" id="PF03301">
    <property type="entry name" value="Trp_dioxygenase"/>
    <property type="match status" value="2"/>
</dbReference>
<dbReference type="GO" id="GO:0019442">
    <property type="term" value="P:L-tryptophan catabolic process to acetyl-CoA"/>
    <property type="evidence" value="ECO:0007669"/>
    <property type="project" value="TreeGrafter"/>
</dbReference>
<dbReference type="GO" id="GO:0004833">
    <property type="term" value="F:L-tryptophan 2,3-dioxygenase activity"/>
    <property type="evidence" value="ECO:0007669"/>
    <property type="project" value="UniProtKB-UniRule"/>
</dbReference>
<dbReference type="GO" id="GO:0020037">
    <property type="term" value="F:heme binding"/>
    <property type="evidence" value="ECO:0007669"/>
    <property type="project" value="UniProtKB-UniRule"/>
</dbReference>
<dbReference type="Proteomes" id="UP000663791">
    <property type="component" value="Unassembled WGS sequence"/>
</dbReference>
<dbReference type="AlphaFoldDB" id="A0A938Y728"/>
<evidence type="ECO:0000313" key="10">
    <source>
        <dbReference type="EMBL" id="MBM9460394.1"/>
    </source>
</evidence>
<evidence type="ECO:0000256" key="2">
    <source>
        <dbReference type="ARBA" id="ARBA00022617"/>
    </source>
</evidence>
<proteinExistence type="inferred from homology"/>
<keyword evidence="6 9" id="KW-0408">Iron</keyword>
<dbReference type="GO" id="GO:0019441">
    <property type="term" value="P:L-tryptophan catabolic process to kynurenine"/>
    <property type="evidence" value="ECO:0007669"/>
    <property type="project" value="UniProtKB-UniRule"/>
</dbReference>
<dbReference type="RefSeq" id="WP_205291701.1">
    <property type="nucleotide sequence ID" value="NZ_CP074406.1"/>
</dbReference>
<organism evidence="10 11">
    <name type="scientific">Nocardioides faecalis</name>
    <dbReference type="NCBI Taxonomy" id="2803858"/>
    <lineage>
        <taxon>Bacteria</taxon>
        <taxon>Bacillati</taxon>
        <taxon>Actinomycetota</taxon>
        <taxon>Actinomycetes</taxon>
        <taxon>Propionibacteriales</taxon>
        <taxon>Nocardioidaceae</taxon>
        <taxon>Nocardioides</taxon>
    </lineage>
</organism>
<keyword evidence="5 9" id="KW-0560">Oxidoreductase</keyword>
<comment type="caution">
    <text evidence="9">Lacks conserved residue(s) required for the propagation of feature annotation.</text>
</comment>
<evidence type="ECO:0000256" key="6">
    <source>
        <dbReference type="ARBA" id="ARBA00023004"/>
    </source>
</evidence>
<accession>A0A938Y728</accession>
<dbReference type="InterPro" id="IPR037217">
    <property type="entry name" value="Trp/Indoleamine_2_3_dOase-like"/>
</dbReference>
<comment type="catalytic activity">
    <reaction evidence="8 9">
        <text>L-tryptophan + O2 = N-formyl-L-kynurenine</text>
        <dbReference type="Rhea" id="RHEA:24536"/>
        <dbReference type="ChEBI" id="CHEBI:15379"/>
        <dbReference type="ChEBI" id="CHEBI:57912"/>
        <dbReference type="ChEBI" id="CHEBI:58629"/>
        <dbReference type="EC" id="1.13.11.11"/>
    </reaction>
</comment>
<keyword evidence="7 9" id="KW-0823">Tryptophan catabolism</keyword>
<keyword evidence="2 9" id="KW-0349">Heme</keyword>
<comment type="pathway">
    <text evidence="9">Amino-acid degradation; L-tryptophan degradation via kynurenine pathway; L-kynurenine from L-tryptophan: step 1/2.</text>
</comment>
<dbReference type="PANTHER" id="PTHR10138:SF0">
    <property type="entry name" value="TRYPTOPHAN 2,3-DIOXYGENASE"/>
    <property type="match status" value="1"/>
</dbReference>
<evidence type="ECO:0000256" key="3">
    <source>
        <dbReference type="ARBA" id="ARBA00022723"/>
    </source>
</evidence>
<dbReference type="InterPro" id="IPR004981">
    <property type="entry name" value="Trp_2_3_dOase"/>
</dbReference>
<evidence type="ECO:0000256" key="5">
    <source>
        <dbReference type="ARBA" id="ARBA00023002"/>
    </source>
</evidence>
<feature type="binding site" description="axial binding residue" evidence="9">
    <location>
        <position position="232"/>
    </location>
    <ligand>
        <name>heme</name>
        <dbReference type="ChEBI" id="CHEBI:30413"/>
    </ligand>
    <ligandPart>
        <name>Fe</name>
        <dbReference type="ChEBI" id="CHEBI:18248"/>
    </ligandPart>
</feature>
<feature type="binding site" evidence="9">
    <location>
        <begin position="46"/>
        <end position="50"/>
    </location>
    <ligand>
        <name>substrate</name>
    </ligand>
</feature>
<comment type="similarity">
    <text evidence="9">Belongs to the tryptophan 2,3-dioxygenase family.</text>
</comment>
<keyword evidence="4 9" id="KW-0223">Dioxygenase</keyword>
<comment type="subunit">
    <text evidence="1 9">Homotetramer.</text>
</comment>
<comment type="caution">
    <text evidence="10">The sequence shown here is derived from an EMBL/GenBank/DDBJ whole genome shotgun (WGS) entry which is preliminary data.</text>
</comment>
<gene>
    <name evidence="9" type="primary">kynA</name>
    <name evidence="10" type="ORF">JK386_10810</name>
</gene>
<feature type="binding site" evidence="9">
    <location>
        <position position="246"/>
    </location>
    <ligand>
        <name>substrate</name>
    </ligand>
</feature>
<dbReference type="HAMAP" id="MF_01972">
    <property type="entry name" value="T23O"/>
    <property type="match status" value="1"/>
</dbReference>
<dbReference type="Gene3D" id="1.20.58.480">
    <property type="match status" value="1"/>
</dbReference>
<comment type="cofactor">
    <cofactor evidence="9">
        <name>heme</name>
        <dbReference type="ChEBI" id="CHEBI:30413"/>
    </cofactor>
    <text evidence="9">Binds 1 heme group per subunit.</text>
</comment>
<evidence type="ECO:0000256" key="7">
    <source>
        <dbReference type="ARBA" id="ARBA00023079"/>
    </source>
</evidence>
<keyword evidence="11" id="KW-1185">Reference proteome</keyword>
<feature type="binding site" evidence="9">
    <location>
        <position position="112"/>
    </location>
    <ligand>
        <name>substrate</name>
    </ligand>
</feature>
<comment type="function">
    <text evidence="9">Heme-dependent dioxygenase that catalyzes the oxidative cleavage of the L-tryptophan (L-Trp) pyrrole ring and converts L-tryptophan to N-formyl-L-kynurenine. Catalyzes the oxidative cleavage of the indole moiety.</text>
</comment>
<dbReference type="EMBL" id="JAERTX010000008">
    <property type="protein sequence ID" value="MBM9460394.1"/>
    <property type="molecule type" value="Genomic_DNA"/>
</dbReference>